<sequence length="578" mass="66774">MSAFGFISSSPPLSSLLIEDLYDSQQWVSSASASTTKSDKPTIQASYFSILDDLAEQSGGSTETSPTKQSTFMSPNSVVSTSSSSNITRPKTIKATNEMKLISATSLLYRLGTEKTNAMHVLHRLYAKQWQTTEQMTQLNSKLQLISQQKDIALTQEDYLVAESLQTQEQKLNDSLEELRSLSWRSQVYDGWLNVSKLMEQESKAAVDVLQWSGLVKEERQLQHMKFINDLERMHQVKLQDLNRGREQVESEKSQVAFDLGIWEQDQQDLEERKEEAVQKDKVQKNEISTEIDLVQHEIDELRLKLNVLQSKKEALVASKAEIEQVMHEKLEPFFPETQEQEQEFQSINQRQDEIKSKAQELDEQERLIDQEIQKHAKEKEHGVNELSRLDEQINFAEKTSLQDATLIQTTLKQIQLRDQTVLQHESELQKSRQDLMRQKIQVESIQNQVYHQQQVYIQVQEEKVELTQKLSRLQRLKQVAVDTKKFQQASTISNQIKSVQSQLDTLACQEQPTTEQDQELAISQKELTELELLHDALQKEKSTEIKLILEQFKDAQKDNVIPLLEHELKLVQLQLSD</sequence>
<evidence type="ECO:0000256" key="2">
    <source>
        <dbReference type="SAM" id="MobiDB-lite"/>
    </source>
</evidence>
<feature type="coiled-coil region" evidence="1">
    <location>
        <begin position="429"/>
        <end position="480"/>
    </location>
</feature>
<dbReference type="EMBL" id="BAABUJ010000022">
    <property type="protein sequence ID" value="GAA5802229.1"/>
    <property type="molecule type" value="Genomic_DNA"/>
</dbReference>
<comment type="caution">
    <text evidence="3">The sequence shown here is derived from an EMBL/GenBank/DDBJ whole genome shotgun (WGS) entry which is preliminary data.</text>
</comment>
<accession>A0ABP9Y5H2</accession>
<dbReference type="Proteomes" id="UP001476247">
    <property type="component" value="Unassembled WGS sequence"/>
</dbReference>
<evidence type="ECO:0000313" key="4">
    <source>
        <dbReference type="Proteomes" id="UP001476247"/>
    </source>
</evidence>
<feature type="region of interest" description="Disordered" evidence="2">
    <location>
        <begin position="57"/>
        <end position="85"/>
    </location>
</feature>
<organism evidence="3 4">
    <name type="scientific">Helicostylum pulchrum</name>
    <dbReference type="NCBI Taxonomy" id="562976"/>
    <lineage>
        <taxon>Eukaryota</taxon>
        <taxon>Fungi</taxon>
        <taxon>Fungi incertae sedis</taxon>
        <taxon>Mucoromycota</taxon>
        <taxon>Mucoromycotina</taxon>
        <taxon>Mucoromycetes</taxon>
        <taxon>Mucorales</taxon>
        <taxon>Mucorineae</taxon>
        <taxon>Mucoraceae</taxon>
        <taxon>Helicostylum</taxon>
    </lineage>
</organism>
<protein>
    <submittedName>
        <fullName evidence="3">Uncharacterized protein</fullName>
    </submittedName>
</protein>
<keyword evidence="1" id="KW-0175">Coiled coil</keyword>
<reference evidence="3 4" key="1">
    <citation type="submission" date="2024-04" db="EMBL/GenBank/DDBJ databases">
        <title>genome sequences of Mucor flavus KT1a and Helicostylum pulchrum KT1b strains isolation_sourced from the surface of a dry-aged beef.</title>
        <authorList>
            <person name="Toyotome T."/>
            <person name="Hosono M."/>
            <person name="Torimaru M."/>
            <person name="Fukuda K."/>
            <person name="Mikami N."/>
        </authorList>
    </citation>
    <scope>NUCLEOTIDE SEQUENCE [LARGE SCALE GENOMIC DNA]</scope>
    <source>
        <strain evidence="3 4">KT1b</strain>
    </source>
</reference>
<evidence type="ECO:0000313" key="3">
    <source>
        <dbReference type="EMBL" id="GAA5802229.1"/>
    </source>
</evidence>
<feature type="coiled-coil region" evidence="1">
    <location>
        <begin position="260"/>
        <end position="382"/>
    </location>
</feature>
<gene>
    <name evidence="3" type="ORF">HPULCUR_007692</name>
</gene>
<feature type="compositionally biased region" description="Polar residues" evidence="2">
    <location>
        <begin position="58"/>
        <end position="73"/>
    </location>
</feature>
<evidence type="ECO:0000256" key="1">
    <source>
        <dbReference type="SAM" id="Coils"/>
    </source>
</evidence>
<feature type="compositionally biased region" description="Low complexity" evidence="2">
    <location>
        <begin position="74"/>
        <end position="85"/>
    </location>
</feature>
<name>A0ABP9Y5H2_9FUNG</name>
<proteinExistence type="predicted"/>
<keyword evidence="4" id="KW-1185">Reference proteome</keyword>